<name>A0A837HZJ8_9BACT</name>
<accession>A0A837HZJ8</accession>
<evidence type="ECO:0000313" key="2">
    <source>
        <dbReference type="Proteomes" id="UP000033996"/>
    </source>
</evidence>
<dbReference type="PANTHER" id="PTHR43434:SF1">
    <property type="entry name" value="PHOSPHOGLYCOLATE PHOSPHATASE"/>
    <property type="match status" value="1"/>
</dbReference>
<sequence length="210" mass="24250">MKNNYILFDFDGVIADSFQPAFEVNKMMCPHLTEDQYRRRFEGNINDWEKVDEKHTDQCRHDIKFFDEYIPKMKNQVTVVPEMAKVIGDLAKLYNLIIVSSTITSPIQDFMEKYNLPAYFTEIMGNDVHRSKVEKIKMIFTKYSVTPKECVFITDTLGDIREATQTQVGAIGVSWGFHAHKTLVSGNPFRIVDKPEDLEIAVADYFASTK</sequence>
<dbReference type="SFLD" id="SFLDG01129">
    <property type="entry name" value="C1.5:_HAD__Beta-PGM__Phosphata"/>
    <property type="match status" value="1"/>
</dbReference>
<dbReference type="Proteomes" id="UP000033996">
    <property type="component" value="Unassembled WGS sequence"/>
</dbReference>
<dbReference type="GO" id="GO:0006281">
    <property type="term" value="P:DNA repair"/>
    <property type="evidence" value="ECO:0007669"/>
    <property type="project" value="TreeGrafter"/>
</dbReference>
<dbReference type="Pfam" id="PF13419">
    <property type="entry name" value="HAD_2"/>
    <property type="match status" value="1"/>
</dbReference>
<dbReference type="InterPro" id="IPR036412">
    <property type="entry name" value="HAD-like_sf"/>
</dbReference>
<dbReference type="Gene3D" id="1.10.150.240">
    <property type="entry name" value="Putative phosphatase, domain 2"/>
    <property type="match status" value="1"/>
</dbReference>
<dbReference type="PANTHER" id="PTHR43434">
    <property type="entry name" value="PHOSPHOGLYCOLATE PHOSPHATASE"/>
    <property type="match status" value="1"/>
</dbReference>
<dbReference type="InterPro" id="IPR041492">
    <property type="entry name" value="HAD_2"/>
</dbReference>
<protein>
    <submittedName>
        <fullName evidence="1">Putative phosphatase</fullName>
    </submittedName>
</protein>
<dbReference type="InterPro" id="IPR050155">
    <property type="entry name" value="HAD-like_hydrolase_sf"/>
</dbReference>
<gene>
    <name evidence="1" type="ORF">UT35_C0025G0010</name>
</gene>
<comment type="caution">
    <text evidence="1">The sequence shown here is derived from an EMBL/GenBank/DDBJ whole genome shotgun (WGS) entry which is preliminary data.</text>
</comment>
<dbReference type="AlphaFoldDB" id="A0A837HZJ8"/>
<organism evidence="1 2">
    <name type="scientific">Candidatus Yanofskybacteria bacterium GW2011_GWD1_39_16</name>
    <dbReference type="NCBI Taxonomy" id="1619030"/>
    <lineage>
        <taxon>Bacteria</taxon>
        <taxon>Candidatus Yanofskyibacteriota</taxon>
    </lineage>
</organism>
<dbReference type="GO" id="GO:0005829">
    <property type="term" value="C:cytosol"/>
    <property type="evidence" value="ECO:0007669"/>
    <property type="project" value="TreeGrafter"/>
</dbReference>
<evidence type="ECO:0000313" key="1">
    <source>
        <dbReference type="EMBL" id="KKR07431.1"/>
    </source>
</evidence>
<dbReference type="EMBL" id="LBWL01000025">
    <property type="protein sequence ID" value="KKR07431.1"/>
    <property type="molecule type" value="Genomic_DNA"/>
</dbReference>
<dbReference type="GO" id="GO:0008967">
    <property type="term" value="F:phosphoglycolate phosphatase activity"/>
    <property type="evidence" value="ECO:0007669"/>
    <property type="project" value="TreeGrafter"/>
</dbReference>
<dbReference type="Gene3D" id="3.40.50.1000">
    <property type="entry name" value="HAD superfamily/HAD-like"/>
    <property type="match status" value="1"/>
</dbReference>
<dbReference type="InterPro" id="IPR023214">
    <property type="entry name" value="HAD_sf"/>
</dbReference>
<dbReference type="InterPro" id="IPR023198">
    <property type="entry name" value="PGP-like_dom2"/>
</dbReference>
<dbReference type="SUPFAM" id="SSF56784">
    <property type="entry name" value="HAD-like"/>
    <property type="match status" value="1"/>
</dbReference>
<dbReference type="SFLD" id="SFLDS00003">
    <property type="entry name" value="Haloacid_Dehalogenase"/>
    <property type="match status" value="1"/>
</dbReference>
<reference evidence="1 2" key="1">
    <citation type="journal article" date="2015" name="Nature">
        <title>rRNA introns, odd ribosomes, and small enigmatic genomes across a large radiation of phyla.</title>
        <authorList>
            <person name="Brown C.T."/>
            <person name="Hug L.A."/>
            <person name="Thomas B.C."/>
            <person name="Sharon I."/>
            <person name="Castelle C.J."/>
            <person name="Singh A."/>
            <person name="Wilkins M.J."/>
            <person name="Williams K.H."/>
            <person name="Banfield J.F."/>
        </authorList>
    </citation>
    <scope>NUCLEOTIDE SEQUENCE [LARGE SCALE GENOMIC DNA]</scope>
</reference>
<proteinExistence type="predicted"/>